<accession>A0AAD3DEQ2</accession>
<dbReference type="AlphaFoldDB" id="A0AAD3DEQ2"/>
<evidence type="ECO:0000313" key="1">
    <source>
        <dbReference type="EMBL" id="GFH61941.1"/>
    </source>
</evidence>
<comment type="caution">
    <text evidence="1">The sequence shown here is derived from an EMBL/GenBank/DDBJ whole genome shotgun (WGS) entry which is preliminary data.</text>
</comment>
<organism evidence="1 2">
    <name type="scientific">Chaetoceros tenuissimus</name>
    <dbReference type="NCBI Taxonomy" id="426638"/>
    <lineage>
        <taxon>Eukaryota</taxon>
        <taxon>Sar</taxon>
        <taxon>Stramenopiles</taxon>
        <taxon>Ochrophyta</taxon>
        <taxon>Bacillariophyta</taxon>
        <taxon>Coscinodiscophyceae</taxon>
        <taxon>Chaetocerotophycidae</taxon>
        <taxon>Chaetocerotales</taxon>
        <taxon>Chaetocerotaceae</taxon>
        <taxon>Chaetoceros</taxon>
    </lineage>
</organism>
<dbReference type="Proteomes" id="UP001054902">
    <property type="component" value="Unassembled WGS sequence"/>
</dbReference>
<name>A0AAD3DEQ2_9STRA</name>
<dbReference type="EMBL" id="BLLK01000075">
    <property type="protein sequence ID" value="GFH61941.1"/>
    <property type="molecule type" value="Genomic_DNA"/>
</dbReference>
<proteinExistence type="predicted"/>
<evidence type="ECO:0000313" key="2">
    <source>
        <dbReference type="Proteomes" id="UP001054902"/>
    </source>
</evidence>
<keyword evidence="2" id="KW-1185">Reference proteome</keyword>
<gene>
    <name evidence="1" type="ORF">CTEN210_18417</name>
</gene>
<reference evidence="1 2" key="1">
    <citation type="journal article" date="2021" name="Sci. Rep.">
        <title>The genome of the diatom Chaetoceros tenuissimus carries an ancient integrated fragment of an extant virus.</title>
        <authorList>
            <person name="Hongo Y."/>
            <person name="Kimura K."/>
            <person name="Takaki Y."/>
            <person name="Yoshida Y."/>
            <person name="Baba S."/>
            <person name="Kobayashi G."/>
            <person name="Nagasaki K."/>
            <person name="Hano T."/>
            <person name="Tomaru Y."/>
        </authorList>
    </citation>
    <scope>NUCLEOTIDE SEQUENCE [LARGE SCALE GENOMIC DNA]</scope>
    <source>
        <strain evidence="1 2">NIES-3715</strain>
    </source>
</reference>
<protein>
    <submittedName>
        <fullName evidence="1">Uncharacterized protein</fullName>
    </submittedName>
</protein>
<sequence>MWVLVAKLFVPYIYRSNKVPIPPQILELWSGESLRKNLHEIQLDDGYFYQDVDALLSESRLLKGNMDNRDIHVRTENAKTIEIAVAYCNSDLYWLKQAIANGIPSQSNIIITFLSKCGNQDMIQKIKFDSIQNVKKVQVKNLPNKGGCDIAIANFINEYMVRESLESSANSILFFLKDTPRTTKTCHQLGRYRTFQEMLQVASNGQFVCGVKPACDMSVFHDTSLLKDFKKVNYRRHGDNTWSLNDFNSAGYKNIQDFTTREFGDFDWSFPNEILTEVCYGGSFALPATQLYANPKLKPIISRIEKILSDGPKMSVVEHFIERLWAALLAKPLTRHEAELLLPLRKSISTINGRYMGTLANDTITEC</sequence>